<evidence type="ECO:0000313" key="3">
    <source>
        <dbReference type="Proteomes" id="UP001141552"/>
    </source>
</evidence>
<comment type="caution">
    <text evidence="2">The sequence shown here is derived from an EMBL/GenBank/DDBJ whole genome shotgun (WGS) entry which is preliminary data.</text>
</comment>
<accession>A0A9Q0G9K9</accession>
<feature type="compositionally biased region" description="Polar residues" evidence="1">
    <location>
        <begin position="87"/>
        <end position="97"/>
    </location>
</feature>
<reference evidence="2" key="1">
    <citation type="submission" date="2022-02" db="EMBL/GenBank/DDBJ databases">
        <authorList>
            <person name="Henning P.M."/>
            <person name="McCubbin A.G."/>
            <person name="Shore J.S."/>
        </authorList>
    </citation>
    <scope>NUCLEOTIDE SEQUENCE</scope>
    <source>
        <strain evidence="2">F60SS</strain>
        <tissue evidence="2">Leaves</tissue>
    </source>
</reference>
<feature type="compositionally biased region" description="Polar residues" evidence="1">
    <location>
        <begin position="169"/>
        <end position="179"/>
    </location>
</feature>
<keyword evidence="3" id="KW-1185">Reference proteome</keyword>
<dbReference type="EMBL" id="JAKUCV010001601">
    <property type="protein sequence ID" value="KAJ4845693.1"/>
    <property type="molecule type" value="Genomic_DNA"/>
</dbReference>
<organism evidence="2 3">
    <name type="scientific">Turnera subulata</name>
    <dbReference type="NCBI Taxonomy" id="218843"/>
    <lineage>
        <taxon>Eukaryota</taxon>
        <taxon>Viridiplantae</taxon>
        <taxon>Streptophyta</taxon>
        <taxon>Embryophyta</taxon>
        <taxon>Tracheophyta</taxon>
        <taxon>Spermatophyta</taxon>
        <taxon>Magnoliopsida</taxon>
        <taxon>eudicotyledons</taxon>
        <taxon>Gunneridae</taxon>
        <taxon>Pentapetalae</taxon>
        <taxon>rosids</taxon>
        <taxon>fabids</taxon>
        <taxon>Malpighiales</taxon>
        <taxon>Passifloraceae</taxon>
        <taxon>Turnera</taxon>
    </lineage>
</organism>
<reference evidence="2" key="2">
    <citation type="journal article" date="2023" name="Plants (Basel)">
        <title>Annotation of the Turnera subulata (Passifloraceae) Draft Genome Reveals the S-Locus Evolved after the Divergence of Turneroideae from Passifloroideae in a Stepwise Manner.</title>
        <authorList>
            <person name="Henning P.M."/>
            <person name="Roalson E.H."/>
            <person name="Mir W."/>
            <person name="McCubbin A.G."/>
            <person name="Shore J.S."/>
        </authorList>
    </citation>
    <scope>NUCLEOTIDE SEQUENCE</scope>
    <source>
        <strain evidence="2">F60SS</strain>
    </source>
</reference>
<feature type="region of interest" description="Disordered" evidence="1">
    <location>
        <begin position="168"/>
        <end position="229"/>
    </location>
</feature>
<proteinExistence type="predicted"/>
<feature type="region of interest" description="Disordered" evidence="1">
    <location>
        <begin position="77"/>
        <end position="144"/>
    </location>
</feature>
<gene>
    <name evidence="2" type="ORF">Tsubulata_028773</name>
</gene>
<name>A0A9Q0G9K9_9ROSI</name>
<feature type="non-terminal residue" evidence="2">
    <location>
        <position position="1"/>
    </location>
</feature>
<evidence type="ECO:0000313" key="2">
    <source>
        <dbReference type="EMBL" id="KAJ4845693.1"/>
    </source>
</evidence>
<protein>
    <submittedName>
        <fullName evidence="2">Uncharacterized protein</fullName>
    </submittedName>
</protein>
<dbReference type="AlphaFoldDB" id="A0A9Q0G9K9"/>
<sequence length="359" mass="39626">MSEKEKTEKYVANWYHKDNYINSYKHAINPVPGEIFWDDVGMPKVNPPEADTKRGRLAFKRRLEFGEKDYRNSQAQGLSAAALDVPESSNARQQDSQAMDYHSALDASLPETSRLSKKTKVSEQRTPAEVIGRQKKACSNTRNVSTSNLDYQRCSNVETASTALVADQAPTSRTNSPIRRTSRLRRESSDIVGQPSVAQLTEETPATAHVAQPPPAANSPVRKSSRLSRESMDIVGQPSAAQVAEETPATAHVAQPPPTANSLVRRSCRLSRESRDIVGQPSAAGVVAPFATNSPVRRSLRLNTEPTEIVGGAPLSVAPFMNQMLQFLLAMEAWEYEVEVALGEEEEEEEESYKEEGWE</sequence>
<evidence type="ECO:0000256" key="1">
    <source>
        <dbReference type="SAM" id="MobiDB-lite"/>
    </source>
</evidence>
<dbReference type="Proteomes" id="UP001141552">
    <property type="component" value="Unassembled WGS sequence"/>
</dbReference>